<keyword evidence="2" id="KW-1185">Reference proteome</keyword>
<comment type="caution">
    <text evidence="1">The sequence shown here is derived from an EMBL/GenBank/DDBJ whole genome shotgun (WGS) entry which is preliminary data.</text>
</comment>
<gene>
    <name evidence="1" type="ORF">OPV22_009257</name>
</gene>
<sequence length="120" mass="13093">MGPFSPPITITAAFREQRRQQVADESLAASTGSLHPALVAPFWVMSAVLRRSRGGAYGEAPTRLYAALAQAGRRRGWQACGADQRGRWVCGHIRLLVDAIKVHHSGAKLGVNFFVQKIIQ</sequence>
<accession>A0AAV8RAL1</accession>
<evidence type="ECO:0000313" key="2">
    <source>
        <dbReference type="Proteomes" id="UP001222027"/>
    </source>
</evidence>
<organism evidence="1 2">
    <name type="scientific">Ensete ventricosum</name>
    <name type="common">Abyssinian banana</name>
    <name type="synonym">Musa ensete</name>
    <dbReference type="NCBI Taxonomy" id="4639"/>
    <lineage>
        <taxon>Eukaryota</taxon>
        <taxon>Viridiplantae</taxon>
        <taxon>Streptophyta</taxon>
        <taxon>Embryophyta</taxon>
        <taxon>Tracheophyta</taxon>
        <taxon>Spermatophyta</taxon>
        <taxon>Magnoliopsida</taxon>
        <taxon>Liliopsida</taxon>
        <taxon>Zingiberales</taxon>
        <taxon>Musaceae</taxon>
        <taxon>Ensete</taxon>
    </lineage>
</organism>
<protein>
    <submittedName>
        <fullName evidence="1">Uncharacterized protein</fullName>
    </submittedName>
</protein>
<proteinExistence type="predicted"/>
<dbReference type="AlphaFoldDB" id="A0AAV8RAL1"/>
<dbReference type="EMBL" id="JAQQAF010000003">
    <property type="protein sequence ID" value="KAJ8498705.1"/>
    <property type="molecule type" value="Genomic_DNA"/>
</dbReference>
<dbReference type="Proteomes" id="UP001222027">
    <property type="component" value="Unassembled WGS sequence"/>
</dbReference>
<name>A0AAV8RAL1_ENSVE</name>
<evidence type="ECO:0000313" key="1">
    <source>
        <dbReference type="EMBL" id="KAJ8498705.1"/>
    </source>
</evidence>
<reference evidence="1 2" key="1">
    <citation type="submission" date="2022-12" db="EMBL/GenBank/DDBJ databases">
        <title>Chromosome-scale assembly of the Ensete ventricosum genome.</title>
        <authorList>
            <person name="Dussert Y."/>
            <person name="Stocks J."/>
            <person name="Wendawek A."/>
            <person name="Woldeyes F."/>
            <person name="Nichols R.A."/>
            <person name="Borrell J.S."/>
        </authorList>
    </citation>
    <scope>NUCLEOTIDE SEQUENCE [LARGE SCALE GENOMIC DNA]</scope>
    <source>
        <strain evidence="2">cv. Maze</strain>
        <tissue evidence="1">Seeds</tissue>
    </source>
</reference>